<name>A0ABW8T4V7_9CLOT</name>
<proteinExistence type="predicted"/>
<evidence type="ECO:0000313" key="2">
    <source>
        <dbReference type="Proteomes" id="UP001623591"/>
    </source>
</evidence>
<dbReference type="EMBL" id="JBJHZZ010000003">
    <property type="protein sequence ID" value="MFL0246758.1"/>
    <property type="molecule type" value="Genomic_DNA"/>
</dbReference>
<accession>A0ABW8T4V7</accession>
<reference evidence="1 2" key="1">
    <citation type="submission" date="2024-11" db="EMBL/GenBank/DDBJ databases">
        <authorList>
            <person name="Heng Y.C."/>
            <person name="Lim A.C.H."/>
            <person name="Lee J.K.Y."/>
            <person name="Kittelmann S."/>
        </authorList>
    </citation>
    <scope>NUCLEOTIDE SEQUENCE [LARGE SCALE GENOMIC DNA]</scope>
    <source>
        <strain evidence="1 2">WILCCON 0185</strain>
    </source>
</reference>
<evidence type="ECO:0000313" key="1">
    <source>
        <dbReference type="EMBL" id="MFL0246758.1"/>
    </source>
</evidence>
<sequence>MENMNIYNDDIDMRACCNLMFDPRCFLCIKQRSMPYNYDENINFTIVPAEEIEE</sequence>
<gene>
    <name evidence="1" type="ORF">ACJDUG_07225</name>
</gene>
<protein>
    <submittedName>
        <fullName evidence="1">Uncharacterized protein</fullName>
    </submittedName>
</protein>
<dbReference type="RefSeq" id="WP_406769225.1">
    <property type="nucleotide sequence ID" value="NZ_JBJHZZ010000003.1"/>
</dbReference>
<keyword evidence="2" id="KW-1185">Reference proteome</keyword>
<organism evidence="1 2">
    <name type="scientific">Candidatus Clostridium stratigraminis</name>
    <dbReference type="NCBI Taxonomy" id="3381661"/>
    <lineage>
        <taxon>Bacteria</taxon>
        <taxon>Bacillati</taxon>
        <taxon>Bacillota</taxon>
        <taxon>Clostridia</taxon>
        <taxon>Eubacteriales</taxon>
        <taxon>Clostridiaceae</taxon>
        <taxon>Clostridium</taxon>
    </lineage>
</organism>
<dbReference type="Proteomes" id="UP001623591">
    <property type="component" value="Unassembled WGS sequence"/>
</dbReference>
<comment type="caution">
    <text evidence="1">The sequence shown here is derived from an EMBL/GenBank/DDBJ whole genome shotgun (WGS) entry which is preliminary data.</text>
</comment>